<evidence type="ECO:0008006" key="7">
    <source>
        <dbReference type="Google" id="ProtNLM"/>
    </source>
</evidence>
<dbReference type="Proteomes" id="UP000663829">
    <property type="component" value="Unassembled WGS sequence"/>
</dbReference>
<evidence type="ECO:0000256" key="1">
    <source>
        <dbReference type="SAM" id="MobiDB-lite"/>
    </source>
</evidence>
<feature type="compositionally biased region" description="Acidic residues" evidence="1">
    <location>
        <begin position="503"/>
        <end position="514"/>
    </location>
</feature>
<keyword evidence="6" id="KW-1185">Reference proteome</keyword>
<accession>A0A813PCF1</accession>
<dbReference type="OrthoDB" id="6073372at2759"/>
<dbReference type="PANTHER" id="PTHR14700">
    <property type="entry name" value="PENTATRICOPEPTIDE REPEAT-CONTAINING PROTEIN 2, MITOCHONDRIAL"/>
    <property type="match status" value="1"/>
</dbReference>
<feature type="compositionally biased region" description="Polar residues" evidence="1">
    <location>
        <begin position="426"/>
        <end position="436"/>
    </location>
</feature>
<reference evidence="2" key="1">
    <citation type="submission" date="2021-02" db="EMBL/GenBank/DDBJ databases">
        <authorList>
            <person name="Nowell W R."/>
        </authorList>
    </citation>
    <scope>NUCLEOTIDE SEQUENCE</scope>
</reference>
<dbReference type="GO" id="GO:0003723">
    <property type="term" value="F:RNA binding"/>
    <property type="evidence" value="ECO:0007669"/>
    <property type="project" value="TreeGrafter"/>
</dbReference>
<evidence type="ECO:0000313" key="6">
    <source>
        <dbReference type="Proteomes" id="UP000663829"/>
    </source>
</evidence>
<sequence length="537" mass="61660">MIRKVVSSVVVNVNRTSCRNICLLYNNSVRTIFTSAGIGIDNFKQSREKHATSYAPSIEEFKKHFIKSIQNPEAKIFTEDLRNMIMSAGTDDEIDAVVQALRKYTSKKQLFSDHFGPHIMRLLYIYNKTDYALQLYMDENLGETFNDSVSTLVLMNKLLEEKRVDDCVKVFEHGIKQGFIIQSGKPYPQDVIMLGIEALYKQAICLADMGRVDEAMNLIEVITPRSDNRSGDLRKLFPLTMHHIRLAAEKSKDAQTMSKLEDLSKYVLSNQWLSQIDFPEYINEPMGRRFLFKQSQTSYQHQQQRPPFVSAYRQQYGNRRDFDGQPQPLNNNRRGVFGQHQQGGFAFNRSFGGGFQPRQEYGNENRDDFELRSQKDNRMNSRSYQRDIRDNYSRGSSQRRYSDREQQFDDNDGERREGKVAMGMNQRANSTSQTSERGSRQPLDFGSRPDQIRRNLALRSSSRRAGQTSTPTSLELGPSTTSSIPTAQKSSVLVNSRKSIVSNEDDQNEVDDGFEPAPVTNQQETRKPQTDRMATAR</sequence>
<dbReference type="GO" id="GO:0007005">
    <property type="term" value="P:mitochondrion organization"/>
    <property type="evidence" value="ECO:0007669"/>
    <property type="project" value="TreeGrafter"/>
</dbReference>
<feature type="compositionally biased region" description="Basic and acidic residues" evidence="1">
    <location>
        <begin position="400"/>
        <end position="419"/>
    </location>
</feature>
<evidence type="ECO:0000313" key="5">
    <source>
        <dbReference type="EMBL" id="CAF3644202.1"/>
    </source>
</evidence>
<organism evidence="2 6">
    <name type="scientific">Didymodactylos carnosus</name>
    <dbReference type="NCBI Taxonomy" id="1234261"/>
    <lineage>
        <taxon>Eukaryota</taxon>
        <taxon>Metazoa</taxon>
        <taxon>Spiralia</taxon>
        <taxon>Gnathifera</taxon>
        <taxon>Rotifera</taxon>
        <taxon>Eurotatoria</taxon>
        <taxon>Bdelloidea</taxon>
        <taxon>Philodinida</taxon>
        <taxon>Philodinidae</taxon>
        <taxon>Didymodactylos</taxon>
    </lineage>
</organism>
<dbReference type="AlphaFoldDB" id="A0A813PCF1"/>
<dbReference type="EMBL" id="CAJOBA010002418">
    <property type="protein sequence ID" value="CAF3644202.1"/>
    <property type="molecule type" value="Genomic_DNA"/>
</dbReference>
<evidence type="ECO:0000313" key="4">
    <source>
        <dbReference type="EMBL" id="CAF3531070.1"/>
    </source>
</evidence>
<name>A0A813PCF1_9BILA</name>
<dbReference type="GO" id="GO:0005739">
    <property type="term" value="C:mitochondrion"/>
    <property type="evidence" value="ECO:0007669"/>
    <property type="project" value="InterPro"/>
</dbReference>
<feature type="compositionally biased region" description="Low complexity" evidence="1">
    <location>
        <begin position="454"/>
        <end position="465"/>
    </location>
</feature>
<feature type="compositionally biased region" description="Basic and acidic residues" evidence="1">
    <location>
        <begin position="361"/>
        <end position="392"/>
    </location>
</feature>
<dbReference type="Proteomes" id="UP000681722">
    <property type="component" value="Unassembled WGS sequence"/>
</dbReference>
<gene>
    <name evidence="2" type="ORF">GPM918_LOCUS853</name>
    <name evidence="3" type="ORF">OVA965_LOCUS7551</name>
    <name evidence="4" type="ORF">SRO942_LOCUS853</name>
    <name evidence="5" type="ORF">TMI583_LOCUS7546</name>
</gene>
<dbReference type="Proteomes" id="UP000682733">
    <property type="component" value="Unassembled WGS sequence"/>
</dbReference>
<feature type="compositionally biased region" description="Polar residues" evidence="1">
    <location>
        <begin position="466"/>
        <end position="502"/>
    </location>
</feature>
<dbReference type="EMBL" id="CAJOBC010000072">
    <property type="protein sequence ID" value="CAF3531070.1"/>
    <property type="molecule type" value="Genomic_DNA"/>
</dbReference>
<evidence type="ECO:0000313" key="2">
    <source>
        <dbReference type="EMBL" id="CAF0751400.1"/>
    </source>
</evidence>
<dbReference type="PANTHER" id="PTHR14700:SF0">
    <property type="entry name" value="PENTATRICOPEPTIDE REPEAT-CONTAINING PROTEIN 2, MITOCHONDRIAL"/>
    <property type="match status" value="1"/>
</dbReference>
<dbReference type="InterPro" id="IPR034629">
    <property type="entry name" value="PTCD2"/>
</dbReference>
<protein>
    <recommendedName>
        <fullName evidence="7">Pentatricopeptide repeat-containing protein</fullName>
    </recommendedName>
</protein>
<dbReference type="EMBL" id="CAJNOQ010000072">
    <property type="protein sequence ID" value="CAF0751400.1"/>
    <property type="molecule type" value="Genomic_DNA"/>
</dbReference>
<feature type="region of interest" description="Disordered" evidence="1">
    <location>
        <begin position="318"/>
        <end position="537"/>
    </location>
</feature>
<proteinExistence type="predicted"/>
<comment type="caution">
    <text evidence="2">The sequence shown here is derived from an EMBL/GenBank/DDBJ whole genome shotgun (WGS) entry which is preliminary data.</text>
</comment>
<dbReference type="EMBL" id="CAJNOK010002418">
    <property type="protein sequence ID" value="CAF0859251.1"/>
    <property type="molecule type" value="Genomic_DNA"/>
</dbReference>
<evidence type="ECO:0000313" key="3">
    <source>
        <dbReference type="EMBL" id="CAF0859251.1"/>
    </source>
</evidence>
<dbReference type="Proteomes" id="UP000677228">
    <property type="component" value="Unassembled WGS sequence"/>
</dbReference>
<dbReference type="GO" id="GO:0050684">
    <property type="term" value="P:regulation of mRNA processing"/>
    <property type="evidence" value="ECO:0007669"/>
    <property type="project" value="InterPro"/>
</dbReference>